<accession>A0A0N8I0G5</accession>
<proteinExistence type="predicted"/>
<keyword evidence="2" id="KW-1185">Reference proteome</keyword>
<dbReference type="Pfam" id="PF24336">
    <property type="entry name" value="DUF7504"/>
    <property type="match status" value="1"/>
</dbReference>
<dbReference type="AlphaFoldDB" id="A0A0N8I0G5"/>
<dbReference type="InterPro" id="IPR027417">
    <property type="entry name" value="P-loop_NTPase"/>
</dbReference>
<evidence type="ECO:0000313" key="2">
    <source>
        <dbReference type="Proteomes" id="UP000050535"/>
    </source>
</evidence>
<dbReference type="Proteomes" id="UP000050535">
    <property type="component" value="Unassembled WGS sequence"/>
</dbReference>
<dbReference type="EMBL" id="LGUC01000001">
    <property type="protein sequence ID" value="KPN32243.1"/>
    <property type="molecule type" value="Genomic_DNA"/>
</dbReference>
<evidence type="ECO:0008006" key="3">
    <source>
        <dbReference type="Google" id="ProtNLM"/>
    </source>
</evidence>
<dbReference type="STRING" id="699431.SY89_03009"/>
<dbReference type="OrthoDB" id="109251at2157"/>
<name>A0A0N8I0G5_9EURY</name>
<evidence type="ECO:0000313" key="1">
    <source>
        <dbReference type="EMBL" id="KPN32243.1"/>
    </source>
</evidence>
<dbReference type="RefSeq" id="WP_054584558.1">
    <property type="nucleotide sequence ID" value="NZ_LGUC01000001.1"/>
</dbReference>
<reference evidence="2" key="1">
    <citation type="submission" date="2013-11" db="EMBL/GenBank/DDBJ databases">
        <authorList>
            <person name="Hoang H.T."/>
            <person name="Killian M.L."/>
            <person name="Madson D.M."/>
            <person name="Arruda P.H.E."/>
            <person name="Sun D."/>
            <person name="Schwartz K.J."/>
            <person name="Yoon K."/>
        </authorList>
    </citation>
    <scope>NUCLEOTIDE SEQUENCE [LARGE SCALE GENOMIC DNA]</scope>
    <source>
        <strain evidence="2">CDK2</strain>
    </source>
</reference>
<gene>
    <name evidence="1" type="ORF">SY89_03009</name>
</gene>
<sequence length="217" mass="23350">MSDDRYAFERIPLDAIRPGTTVLLAGPSHAGTRELGLRLLAGRDGEGAILVTTNRRSQRIAADCERAGLRLAADNSAILDCVGGEDADVPAQVLPVSGPSDLTGIGMRYSDVHRKFARSGIDRIRTGLFSLSTLLSFGDLKTVSRFVHTLVGRIDALDGLGVLLIDPAIHDDATISTLSQFCAGRIDVREGEDGPELRARGLPSQSRKWQAFDLGWE</sequence>
<protein>
    <recommendedName>
        <fullName evidence="3">RecA-superfamily ATPase, KaiC/GvpD/RAD55 family</fullName>
    </recommendedName>
</protein>
<dbReference type="InterPro" id="IPR055927">
    <property type="entry name" value="DUF7504"/>
</dbReference>
<organism evidence="1 2">
    <name type="scientific">Halolamina pelagica</name>
    <dbReference type="NCBI Taxonomy" id="699431"/>
    <lineage>
        <taxon>Archaea</taxon>
        <taxon>Methanobacteriati</taxon>
        <taxon>Methanobacteriota</taxon>
        <taxon>Stenosarchaea group</taxon>
        <taxon>Halobacteria</taxon>
        <taxon>Halobacteriales</taxon>
        <taxon>Haloferacaceae</taxon>
    </lineage>
</organism>
<dbReference type="Gene3D" id="3.40.50.300">
    <property type="entry name" value="P-loop containing nucleotide triphosphate hydrolases"/>
    <property type="match status" value="1"/>
</dbReference>
<comment type="caution">
    <text evidence="1">The sequence shown here is derived from an EMBL/GenBank/DDBJ whole genome shotgun (WGS) entry which is preliminary data.</text>
</comment>